<comment type="similarity">
    <text evidence="2">Belongs to the intradiol ring-cleavage dioxygenase family.</text>
</comment>
<dbReference type="GO" id="GO:0008199">
    <property type="term" value="F:ferric iron binding"/>
    <property type="evidence" value="ECO:0007669"/>
    <property type="project" value="InterPro"/>
</dbReference>
<evidence type="ECO:0000313" key="9">
    <source>
        <dbReference type="EMBL" id="MBB6096487.1"/>
    </source>
</evidence>
<dbReference type="InterPro" id="IPR050770">
    <property type="entry name" value="Intradiol_RC_Dioxygenase"/>
</dbReference>
<dbReference type="InterPro" id="IPR000627">
    <property type="entry name" value="Intradiol_dOase_C"/>
</dbReference>
<proteinExistence type="inferred from homology"/>
<dbReference type="RefSeq" id="WP_184335878.1">
    <property type="nucleotide sequence ID" value="NZ_JACHHZ010000008.1"/>
</dbReference>
<dbReference type="GO" id="GO:0009712">
    <property type="term" value="P:catechol-containing compound metabolic process"/>
    <property type="evidence" value="ECO:0007669"/>
    <property type="project" value="InterPro"/>
</dbReference>
<sequence>MTSHSPASRALNDALLQEVIASYARTEDARWNTVAESLLRHLHAFVNETGLTPPEWFAAIDFLTRTGKTCVGPRQEFILLSDALGISSAVDNIHNASSPGATESAVTGPFYAPGSPDVEHGASIALAGEGERVLITGSVRSVDGEPIAGAILDIWHTAPNQLYAVQDSTQPEMNFRGRLRSRGDGTFAFTTLKPTFYPVPVDGPVGSLLTLAGRHPMRPAHIHFTVTAPGFRSLTTQMYTRGDPYIDSDAVFGVKPSLLVDYIPVSDAASDLRWTLDHEFVLDREDGA</sequence>
<accession>A0A841HT23</accession>
<dbReference type="PANTHER" id="PTHR33711">
    <property type="entry name" value="DIOXYGENASE, PUTATIVE (AFU_ORTHOLOGUE AFUA_2G02910)-RELATED"/>
    <property type="match status" value="1"/>
</dbReference>
<keyword evidence="4 9" id="KW-0223">Dioxygenase</keyword>
<organism evidence="9 10">
    <name type="scientific">Povalibacter uvarum</name>
    <dbReference type="NCBI Taxonomy" id="732238"/>
    <lineage>
        <taxon>Bacteria</taxon>
        <taxon>Pseudomonadati</taxon>
        <taxon>Pseudomonadota</taxon>
        <taxon>Gammaproteobacteria</taxon>
        <taxon>Steroidobacterales</taxon>
        <taxon>Steroidobacteraceae</taxon>
        <taxon>Povalibacter</taxon>
    </lineage>
</organism>
<dbReference type="InterPro" id="IPR007535">
    <property type="entry name" value="Catechol_dOase_N"/>
</dbReference>
<dbReference type="Gene3D" id="2.60.130.10">
    <property type="entry name" value="Aromatic compound dioxygenase"/>
    <property type="match status" value="1"/>
</dbReference>
<keyword evidence="6" id="KW-0408">Iron</keyword>
<comment type="caution">
    <text evidence="9">The sequence shown here is derived from an EMBL/GenBank/DDBJ whole genome shotgun (WGS) entry which is preliminary data.</text>
</comment>
<evidence type="ECO:0000256" key="6">
    <source>
        <dbReference type="ARBA" id="ARBA00023004"/>
    </source>
</evidence>
<dbReference type="PANTHER" id="PTHR33711:SF7">
    <property type="entry name" value="INTRADIOL RING-CLEAVAGE DIOXYGENASES DOMAIN-CONTAINING PROTEIN-RELATED"/>
    <property type="match status" value="1"/>
</dbReference>
<protein>
    <submittedName>
        <fullName evidence="9">Catechol 1,2-dioxygenase</fullName>
        <ecNumber evidence="9">1.13.11.1</ecNumber>
    </submittedName>
</protein>
<dbReference type="InterPro" id="IPR015889">
    <property type="entry name" value="Intradiol_dOase_core"/>
</dbReference>
<keyword evidence="10" id="KW-1185">Reference proteome</keyword>
<keyword evidence="3" id="KW-0479">Metal-binding</keyword>
<dbReference type="Pfam" id="PF04444">
    <property type="entry name" value="Dioxygenase_N"/>
    <property type="match status" value="1"/>
</dbReference>
<evidence type="ECO:0000313" key="10">
    <source>
        <dbReference type="Proteomes" id="UP000588068"/>
    </source>
</evidence>
<feature type="domain" description="Catechol dioxygenase N-terminal" evidence="8">
    <location>
        <begin position="28"/>
        <end position="101"/>
    </location>
</feature>
<evidence type="ECO:0000256" key="3">
    <source>
        <dbReference type="ARBA" id="ARBA00022723"/>
    </source>
</evidence>
<dbReference type="Pfam" id="PF00775">
    <property type="entry name" value="Dioxygenase_C"/>
    <property type="match status" value="1"/>
</dbReference>
<dbReference type="Proteomes" id="UP000588068">
    <property type="component" value="Unassembled WGS sequence"/>
</dbReference>
<evidence type="ECO:0000256" key="1">
    <source>
        <dbReference type="ARBA" id="ARBA00001965"/>
    </source>
</evidence>
<gene>
    <name evidence="9" type="ORF">HNQ60_005409</name>
</gene>
<feature type="domain" description="Intradiol ring-cleavage dioxygenases" evidence="7">
    <location>
        <begin position="107"/>
        <end position="283"/>
    </location>
</feature>
<dbReference type="EC" id="1.13.11.1" evidence="9"/>
<evidence type="ECO:0000256" key="5">
    <source>
        <dbReference type="ARBA" id="ARBA00023002"/>
    </source>
</evidence>
<evidence type="ECO:0000259" key="7">
    <source>
        <dbReference type="Pfam" id="PF00775"/>
    </source>
</evidence>
<evidence type="ECO:0000256" key="2">
    <source>
        <dbReference type="ARBA" id="ARBA00007825"/>
    </source>
</evidence>
<dbReference type="GO" id="GO:0018576">
    <property type="term" value="F:catechol 1,2-dioxygenase activity"/>
    <property type="evidence" value="ECO:0007669"/>
    <property type="project" value="UniProtKB-EC"/>
</dbReference>
<evidence type="ECO:0000259" key="8">
    <source>
        <dbReference type="Pfam" id="PF04444"/>
    </source>
</evidence>
<keyword evidence="5 9" id="KW-0560">Oxidoreductase</keyword>
<comment type="cofactor">
    <cofactor evidence="1">
        <name>Fe(3+)</name>
        <dbReference type="ChEBI" id="CHEBI:29034"/>
    </cofactor>
</comment>
<dbReference type="EMBL" id="JACHHZ010000008">
    <property type="protein sequence ID" value="MBB6096487.1"/>
    <property type="molecule type" value="Genomic_DNA"/>
</dbReference>
<reference evidence="9 10" key="1">
    <citation type="submission" date="2020-08" db="EMBL/GenBank/DDBJ databases">
        <title>Genomic Encyclopedia of Type Strains, Phase IV (KMG-IV): sequencing the most valuable type-strain genomes for metagenomic binning, comparative biology and taxonomic classification.</title>
        <authorList>
            <person name="Goeker M."/>
        </authorList>
    </citation>
    <scope>NUCLEOTIDE SEQUENCE [LARGE SCALE GENOMIC DNA]</scope>
    <source>
        <strain evidence="9 10">DSM 26723</strain>
    </source>
</reference>
<dbReference type="SUPFAM" id="SSF49482">
    <property type="entry name" value="Aromatic compound dioxygenase"/>
    <property type="match status" value="1"/>
</dbReference>
<dbReference type="AlphaFoldDB" id="A0A841HT23"/>
<name>A0A841HT23_9GAMM</name>
<evidence type="ECO:0000256" key="4">
    <source>
        <dbReference type="ARBA" id="ARBA00022964"/>
    </source>
</evidence>